<keyword evidence="7" id="KW-0695">RNA-directed DNA polymerase</keyword>
<evidence type="ECO:0000259" key="8">
    <source>
        <dbReference type="PROSITE" id="PS50994"/>
    </source>
</evidence>
<evidence type="ECO:0000256" key="2">
    <source>
        <dbReference type="ARBA" id="ARBA00022679"/>
    </source>
</evidence>
<dbReference type="InterPro" id="IPR036397">
    <property type="entry name" value="RNaseH_sf"/>
</dbReference>
<protein>
    <recommendedName>
        <fullName evidence="1">RNA-directed DNA polymerase</fullName>
        <ecNumber evidence="1">2.7.7.49</ecNumber>
    </recommendedName>
</protein>
<dbReference type="CDD" id="cd01647">
    <property type="entry name" value="RT_LTR"/>
    <property type="match status" value="1"/>
</dbReference>
<evidence type="ECO:0000256" key="1">
    <source>
        <dbReference type="ARBA" id="ARBA00012493"/>
    </source>
</evidence>
<dbReference type="GO" id="GO:0015074">
    <property type="term" value="P:DNA integration"/>
    <property type="evidence" value="ECO:0007669"/>
    <property type="project" value="InterPro"/>
</dbReference>
<dbReference type="InterPro" id="IPR021109">
    <property type="entry name" value="Peptidase_aspartic_dom_sf"/>
</dbReference>
<evidence type="ECO:0000256" key="5">
    <source>
        <dbReference type="ARBA" id="ARBA00022759"/>
    </source>
</evidence>
<dbReference type="GO" id="GO:0016787">
    <property type="term" value="F:hydrolase activity"/>
    <property type="evidence" value="ECO:0007669"/>
    <property type="project" value="UniProtKB-KW"/>
</dbReference>
<reference evidence="9" key="1">
    <citation type="submission" date="2021-05" db="EMBL/GenBank/DDBJ databases">
        <title>A free-living protist that lacks canonical eukaryotic 1 DNA replication and segregation systems.</title>
        <authorList>
            <person name="Salas-Leiva D.E."/>
            <person name="Tromer E.C."/>
            <person name="Curtis B.A."/>
            <person name="Jerlstrom-Hultqvist J."/>
            <person name="Kolisko M."/>
            <person name="Yi Z."/>
            <person name="Salas-Leiva J.S."/>
            <person name="Gallot-Lavallee L."/>
            <person name="Kops G.J.P.L."/>
            <person name="Archibald J.M."/>
            <person name="Simpson A.G.B."/>
            <person name="Roger A.J."/>
        </authorList>
    </citation>
    <scope>NUCLEOTIDE SEQUENCE</scope>
    <source>
        <strain evidence="9">BICM</strain>
    </source>
</reference>
<dbReference type="EC" id="2.7.7.49" evidence="1"/>
<dbReference type="GO" id="GO:0004519">
    <property type="term" value="F:endonuclease activity"/>
    <property type="evidence" value="ECO:0007669"/>
    <property type="project" value="UniProtKB-KW"/>
</dbReference>
<dbReference type="GO" id="GO:0003676">
    <property type="term" value="F:nucleic acid binding"/>
    <property type="evidence" value="ECO:0007669"/>
    <property type="project" value="InterPro"/>
</dbReference>
<dbReference type="InterPro" id="IPR001584">
    <property type="entry name" value="Integrase_cat-core"/>
</dbReference>
<dbReference type="InterPro" id="IPR050951">
    <property type="entry name" value="Retrovirus_Pol_polyprotein"/>
</dbReference>
<dbReference type="CDD" id="cd00303">
    <property type="entry name" value="retropepsin_like"/>
    <property type="match status" value="1"/>
</dbReference>
<evidence type="ECO:0000256" key="7">
    <source>
        <dbReference type="ARBA" id="ARBA00022918"/>
    </source>
</evidence>
<dbReference type="Pfam" id="PF00665">
    <property type="entry name" value="rve"/>
    <property type="match status" value="1"/>
</dbReference>
<keyword evidence="5" id="KW-0255">Endonuclease</keyword>
<feature type="domain" description="Integrase catalytic" evidence="8">
    <location>
        <begin position="802"/>
        <end position="963"/>
    </location>
</feature>
<dbReference type="PANTHER" id="PTHR37984">
    <property type="entry name" value="PROTEIN CBG26694"/>
    <property type="match status" value="1"/>
</dbReference>
<comment type="caution">
    <text evidence="9">The sequence shown here is derived from an EMBL/GenBank/DDBJ whole genome shotgun (WGS) entry which is preliminary data.</text>
</comment>
<keyword evidence="10" id="KW-1185">Reference proteome</keyword>
<accession>A0A8J6AW77</accession>
<evidence type="ECO:0000313" key="10">
    <source>
        <dbReference type="Proteomes" id="UP000717585"/>
    </source>
</evidence>
<sequence>MTWCDLHGRWGSHERSKCSLAQPKITVTPTATTQPAAATKTHPMSLRQNPPQNKFPNMVVHAVEAPVNQVATPDSKPIRVHITLNGVRTTAELDTGAAVSCVSEGTRDVIAAVSKQPTSPVGTIDLKVANQVTVAADQVPLQLTMPGANTTLSLTWNFSVLEGQGHSVLLGRDVLREVGLLTDSALIIPTEAPPDDEDDIEAIGYLGSDSAEPAREAEVRIAAELEKVTIPDGPLHDRLVDLVYEFRELFDPVLPPEGSTLTPFTLELEEPFTAKAKPRPIKGHLDVIQQEIQRLLDEGIIRPSVSPVASPHVLADKKGGQKRFCVAYNALNAVTVKDAYPLPDTRDFINSASGCSFFGSLDLRSGYNQMVLDPSVCSLTAFVVPGGQFEYVRLPFGLTNAPGRFQRAMDDALRGVEGTSVYVDDILNYANDAEVYLARTRQLLTRLRQHRLRLKAEKCTLGAPETEALGFVLNRDGHRVSESRKQALLDMPRPTTIKELRRVLGKFNFLARFIDGLSEAAEPLHQLLRPEADITMQWGEVHDAAYAELKRRATADTILALPDVSKTWILETDASDVACGGVLWQVSDDESRLPISFFGHKFTETQRRWATVDQELYGIIHCVTRADLAPLLKLKPFLIRTDHKNLVTMVIKSEEGNRKLTRWRTILAEYPYSIEHVKGADNVVADSLSRPPVVAAVNLSTEVRAAQAADPSVSRLPTDADGLHVHDGVAVIPEGATDLKAKLIAEAHRYHAGAVNTAANLRAMGFTWPAVIDDCRSYVSKCALCQKARLARFRESALASTMVHTPFDTVSVDTVGPLHTDAWGNRFILVIIDAFTRYVELVPMPNHTADSVAGAIWTAIMGRHGLPTTIRTDNGPEFVNRVLNALLRRLNVTHHRTLPYHPASNGIVERVNYEIKRHLRLLCAKFNTHSNWSPLVPYVQHVINHSRHSATGFTPHQLLFGYPSGLTFVHEPADRAETEPLASLDDYMSDLQSYLDGLRAKAVAKQERIIRSRSAVTAQFKAGDFVLLANERETKLHGAIGPFKVVSIGENKAVTIQHLVDLSERTVHQDKLFLFDADATLEQMRMFAVGDREEFLPSRILSCDRDAHTFLIEWDGFPASEATEEPMASLANHPKGKLILKDLEEGQDVAFPVSLLQ</sequence>
<organism evidence="9 10">
    <name type="scientific">Carpediemonas membranifera</name>
    <dbReference type="NCBI Taxonomy" id="201153"/>
    <lineage>
        <taxon>Eukaryota</taxon>
        <taxon>Metamonada</taxon>
        <taxon>Carpediemonas-like organisms</taxon>
        <taxon>Carpediemonas</taxon>
    </lineage>
</organism>
<dbReference type="InterPro" id="IPR043128">
    <property type="entry name" value="Rev_trsase/Diguanyl_cyclase"/>
</dbReference>
<dbReference type="CDD" id="cd09274">
    <property type="entry name" value="RNase_HI_RT_Ty3"/>
    <property type="match status" value="1"/>
</dbReference>
<dbReference type="PROSITE" id="PS50994">
    <property type="entry name" value="INTEGRASE"/>
    <property type="match status" value="1"/>
</dbReference>
<dbReference type="Pfam" id="PF17917">
    <property type="entry name" value="RT_RNaseH"/>
    <property type="match status" value="1"/>
</dbReference>
<dbReference type="InterPro" id="IPR000477">
    <property type="entry name" value="RT_dom"/>
</dbReference>
<proteinExistence type="predicted"/>
<dbReference type="InterPro" id="IPR012337">
    <property type="entry name" value="RNaseH-like_sf"/>
</dbReference>
<dbReference type="GO" id="GO:0003964">
    <property type="term" value="F:RNA-directed DNA polymerase activity"/>
    <property type="evidence" value="ECO:0007669"/>
    <property type="project" value="UniProtKB-KW"/>
</dbReference>
<dbReference type="Gene3D" id="3.30.420.10">
    <property type="entry name" value="Ribonuclease H-like superfamily/Ribonuclease H"/>
    <property type="match status" value="1"/>
</dbReference>
<dbReference type="Gene3D" id="1.10.340.70">
    <property type="match status" value="1"/>
</dbReference>
<keyword evidence="3" id="KW-0548">Nucleotidyltransferase</keyword>
<dbReference type="Gene3D" id="3.30.70.270">
    <property type="match status" value="2"/>
</dbReference>
<evidence type="ECO:0000256" key="3">
    <source>
        <dbReference type="ARBA" id="ARBA00022695"/>
    </source>
</evidence>
<evidence type="ECO:0000256" key="6">
    <source>
        <dbReference type="ARBA" id="ARBA00022801"/>
    </source>
</evidence>
<dbReference type="Gene3D" id="3.10.10.10">
    <property type="entry name" value="HIV Type 1 Reverse Transcriptase, subunit A, domain 1"/>
    <property type="match status" value="1"/>
</dbReference>
<dbReference type="OrthoDB" id="425619at2759"/>
<dbReference type="Proteomes" id="UP000717585">
    <property type="component" value="Unassembled WGS sequence"/>
</dbReference>
<dbReference type="PANTHER" id="PTHR37984:SF5">
    <property type="entry name" value="PROTEIN NYNRIN-LIKE"/>
    <property type="match status" value="1"/>
</dbReference>
<dbReference type="SUPFAM" id="SSF50630">
    <property type="entry name" value="Acid proteases"/>
    <property type="match status" value="1"/>
</dbReference>
<dbReference type="SUPFAM" id="SSF56672">
    <property type="entry name" value="DNA/RNA polymerases"/>
    <property type="match status" value="1"/>
</dbReference>
<evidence type="ECO:0000256" key="4">
    <source>
        <dbReference type="ARBA" id="ARBA00022722"/>
    </source>
</evidence>
<keyword evidence="2" id="KW-0808">Transferase</keyword>
<gene>
    <name evidence="9" type="ORF">J8273_8455</name>
</gene>
<name>A0A8J6AW77_9EUKA</name>
<dbReference type="Pfam" id="PF00078">
    <property type="entry name" value="RVT_1"/>
    <property type="match status" value="1"/>
</dbReference>
<dbReference type="SUPFAM" id="SSF53098">
    <property type="entry name" value="Ribonuclease H-like"/>
    <property type="match status" value="1"/>
</dbReference>
<keyword evidence="6" id="KW-0378">Hydrolase</keyword>
<evidence type="ECO:0000313" key="9">
    <source>
        <dbReference type="EMBL" id="KAG9389778.1"/>
    </source>
</evidence>
<dbReference type="EMBL" id="JAHDYR010000067">
    <property type="protein sequence ID" value="KAG9389778.1"/>
    <property type="molecule type" value="Genomic_DNA"/>
</dbReference>
<dbReference type="InterPro" id="IPR043502">
    <property type="entry name" value="DNA/RNA_pol_sf"/>
</dbReference>
<dbReference type="FunFam" id="3.30.420.10:FF:000032">
    <property type="entry name" value="Retrovirus-related Pol polyprotein from transposon 297-like Protein"/>
    <property type="match status" value="1"/>
</dbReference>
<dbReference type="Gene3D" id="2.40.70.10">
    <property type="entry name" value="Acid Proteases"/>
    <property type="match status" value="1"/>
</dbReference>
<dbReference type="InterPro" id="IPR041373">
    <property type="entry name" value="RT_RNaseH"/>
</dbReference>
<keyword evidence="4" id="KW-0540">Nuclease</keyword>
<dbReference type="AlphaFoldDB" id="A0A8J6AW77"/>